<protein>
    <submittedName>
        <fullName evidence="2">Integral membrane protein TIGR01906</fullName>
    </submittedName>
</protein>
<evidence type="ECO:0000256" key="1">
    <source>
        <dbReference type="SAM" id="Phobius"/>
    </source>
</evidence>
<keyword evidence="1" id="KW-0812">Transmembrane</keyword>
<accession>A0A1G5S3V3</accession>
<feature type="transmembrane region" description="Helical" evidence="1">
    <location>
        <begin position="153"/>
        <end position="171"/>
    </location>
</feature>
<dbReference type="EMBL" id="FMWL01000014">
    <property type="protein sequence ID" value="SCZ80827.1"/>
    <property type="molecule type" value="Genomic_DNA"/>
</dbReference>
<reference evidence="2 3" key="1">
    <citation type="submission" date="2016-10" db="EMBL/GenBank/DDBJ databases">
        <authorList>
            <person name="de Groot N.N."/>
        </authorList>
    </citation>
    <scope>NUCLEOTIDE SEQUENCE [LARGE SCALE GENOMIC DNA]</scope>
    <source>
        <strain evidence="2 3">DSM 2784</strain>
    </source>
</reference>
<keyword evidence="1" id="KW-0472">Membrane</keyword>
<name>A0A1G5S3V3_9FIRM</name>
<feature type="transmembrane region" description="Helical" evidence="1">
    <location>
        <begin position="122"/>
        <end position="141"/>
    </location>
</feature>
<keyword evidence="3" id="KW-1185">Reference proteome</keyword>
<dbReference type="STRING" id="1120920.SAMN03080599_02466"/>
<gene>
    <name evidence="2" type="ORF">SAMN03080599_02466</name>
</gene>
<dbReference type="InterPro" id="IPR010178">
    <property type="entry name" value="Lit"/>
</dbReference>
<organism evidence="2 3">
    <name type="scientific">Acidaminobacter hydrogenoformans DSM 2784</name>
    <dbReference type="NCBI Taxonomy" id="1120920"/>
    <lineage>
        <taxon>Bacteria</taxon>
        <taxon>Bacillati</taxon>
        <taxon>Bacillota</taxon>
        <taxon>Clostridia</taxon>
        <taxon>Peptostreptococcales</taxon>
        <taxon>Acidaminobacteraceae</taxon>
        <taxon>Acidaminobacter</taxon>
    </lineage>
</organism>
<keyword evidence="1" id="KW-1133">Transmembrane helix</keyword>
<dbReference type="Proteomes" id="UP000199208">
    <property type="component" value="Unassembled WGS sequence"/>
</dbReference>
<feature type="transmembrane region" description="Helical" evidence="1">
    <location>
        <begin position="20"/>
        <end position="39"/>
    </location>
</feature>
<sequence>MGAGRPQTSPALALPGYAKWLLVLVMAAAANLFILSLSIDVFSMSRGYYDQEFEKLNTVEVTGLSKAELGGVSDMIIGYLKGQEASFQYTIEREGRQVELFNEREQTHMVDVQDLFFLNGRIRMIALAAFALAAFVSVQLAGDRQSVHKGMMGAGLLGAVAAGGLLILINIDFTKYFTLFHEIFFDNDLWLLNPETDLLIVILQEQFFVDIAVRIFGLYIGLNAAVAAIGWGLSQRMKRVGRTRQA</sequence>
<evidence type="ECO:0000313" key="3">
    <source>
        <dbReference type="Proteomes" id="UP000199208"/>
    </source>
</evidence>
<dbReference type="NCBIfam" id="TIGR01906">
    <property type="entry name" value="integ_TIGR01906"/>
    <property type="match status" value="1"/>
</dbReference>
<evidence type="ECO:0000313" key="2">
    <source>
        <dbReference type="EMBL" id="SCZ80827.1"/>
    </source>
</evidence>
<dbReference type="AlphaFoldDB" id="A0A1G5S3V3"/>
<dbReference type="Pfam" id="PF07314">
    <property type="entry name" value="Lit"/>
    <property type="match status" value="1"/>
</dbReference>
<feature type="transmembrane region" description="Helical" evidence="1">
    <location>
        <begin position="211"/>
        <end position="234"/>
    </location>
</feature>
<proteinExistence type="predicted"/>